<dbReference type="InterPro" id="IPR004117">
    <property type="entry name" value="7tm6_olfct_rcpt"/>
</dbReference>
<proteinExistence type="predicted"/>
<keyword evidence="7 10" id="KW-0472">Membrane</keyword>
<name>A0AAW1IWY5_POPJA</name>
<evidence type="ECO:0000256" key="4">
    <source>
        <dbReference type="ARBA" id="ARBA00022692"/>
    </source>
</evidence>
<keyword evidence="8 11" id="KW-0675">Receptor</keyword>
<evidence type="ECO:0000256" key="8">
    <source>
        <dbReference type="ARBA" id="ARBA00023170"/>
    </source>
</evidence>
<evidence type="ECO:0000256" key="9">
    <source>
        <dbReference type="ARBA" id="ARBA00023224"/>
    </source>
</evidence>
<dbReference type="GO" id="GO:0007165">
    <property type="term" value="P:signal transduction"/>
    <property type="evidence" value="ECO:0007669"/>
    <property type="project" value="UniProtKB-KW"/>
</dbReference>
<evidence type="ECO:0000256" key="10">
    <source>
        <dbReference type="SAM" id="Phobius"/>
    </source>
</evidence>
<feature type="transmembrane region" description="Helical" evidence="10">
    <location>
        <begin position="514"/>
        <end position="533"/>
    </location>
</feature>
<dbReference type="Proteomes" id="UP001458880">
    <property type="component" value="Unassembled WGS sequence"/>
</dbReference>
<evidence type="ECO:0000256" key="1">
    <source>
        <dbReference type="ARBA" id="ARBA00004651"/>
    </source>
</evidence>
<keyword evidence="9" id="KW-0807">Transducer</keyword>
<evidence type="ECO:0000256" key="7">
    <source>
        <dbReference type="ARBA" id="ARBA00023136"/>
    </source>
</evidence>
<feature type="transmembrane region" description="Helical" evidence="10">
    <location>
        <begin position="361"/>
        <end position="383"/>
    </location>
</feature>
<sequence>MIGTPSESISFPTPNGCMTAEAFLKLFRHFIYFTKPSADDAARWSRLWMSANPGSRINNYDIAKLVADAYKQVCRLDIAENGFKCAGIYPINSNIFTNLDFMSSQLTHLTDLPLLESVAEDAIIAAAGTISLIIIIITPPVFVPTSTVIKALLSTSTQSEFASILKQLSPLLSCGEKRLKSRKRKAAKSDILTSTPVKNILIQNKNAVQEEQADKKIKRKISFGQLSTISSAIYMSKWYEKDKIVKNMLLMMMMKAQKQKYMSAGGLMDMNIDTFGSVNSELISDTRTLIGGYVLANLPIAEGYMYVKIVESFGTFAHAFLRYICFVYYKSEIFSLLNDMDRFWNIKQVKEIYKIAKRTHFIFSTVQKLFVALAILGIVLYSFRPLATKGGLIFPSRIFADFLGFEAVLLFSQYYFLLIIAAVVPGYDIIYICYSAHVIIQIRMLKYKFEHITQDVDIETINSYIRHHQFMLTIFDRMKAIYFWMLFFVYGLTLITGCSQLYVLILGNTQLSDLLASGVFITALFFEFGLYTFPVEEIVSQFTDIASSVYKSPWYERDMEDRKILLFVMMKGQRHSYFTAGGFVEINVNTYGSVRTYLFYLFIAPTHCGIGGKSSII</sequence>
<dbReference type="EMBL" id="JASPKY010000508">
    <property type="protein sequence ID" value="KAK9694603.1"/>
    <property type="molecule type" value="Genomic_DNA"/>
</dbReference>
<keyword evidence="6 10" id="KW-1133">Transmembrane helix</keyword>
<evidence type="ECO:0000313" key="11">
    <source>
        <dbReference type="EMBL" id="KAK9694603.1"/>
    </source>
</evidence>
<evidence type="ECO:0000256" key="2">
    <source>
        <dbReference type="ARBA" id="ARBA00022475"/>
    </source>
</evidence>
<comment type="caution">
    <text evidence="11">The sequence shown here is derived from an EMBL/GenBank/DDBJ whole genome shotgun (WGS) entry which is preliminary data.</text>
</comment>
<accession>A0AAW1IWY5</accession>
<feature type="transmembrane region" description="Helical" evidence="10">
    <location>
        <begin position="122"/>
        <end position="143"/>
    </location>
</feature>
<dbReference type="GO" id="GO:0005549">
    <property type="term" value="F:odorant binding"/>
    <property type="evidence" value="ECO:0007669"/>
    <property type="project" value="InterPro"/>
</dbReference>
<dbReference type="AlphaFoldDB" id="A0AAW1IWY5"/>
<evidence type="ECO:0000256" key="5">
    <source>
        <dbReference type="ARBA" id="ARBA00022725"/>
    </source>
</evidence>
<keyword evidence="3" id="KW-0716">Sensory transduction</keyword>
<evidence type="ECO:0000313" key="12">
    <source>
        <dbReference type="Proteomes" id="UP001458880"/>
    </source>
</evidence>
<protein>
    <submittedName>
        <fullName evidence="11">7tm Odorant receptor</fullName>
    </submittedName>
</protein>
<dbReference type="PANTHER" id="PTHR21137">
    <property type="entry name" value="ODORANT RECEPTOR"/>
    <property type="match status" value="1"/>
</dbReference>
<keyword evidence="12" id="KW-1185">Reference proteome</keyword>
<comment type="subcellular location">
    <subcellularLocation>
        <location evidence="1">Cell membrane</location>
        <topology evidence="1">Multi-pass membrane protein</topology>
    </subcellularLocation>
</comment>
<reference evidence="11 12" key="1">
    <citation type="journal article" date="2024" name="BMC Genomics">
        <title>De novo assembly and annotation of Popillia japonica's genome with initial clues to its potential as an invasive pest.</title>
        <authorList>
            <person name="Cucini C."/>
            <person name="Boschi S."/>
            <person name="Funari R."/>
            <person name="Cardaioli E."/>
            <person name="Iannotti N."/>
            <person name="Marturano G."/>
            <person name="Paoli F."/>
            <person name="Bruttini M."/>
            <person name="Carapelli A."/>
            <person name="Frati F."/>
            <person name="Nardi F."/>
        </authorList>
    </citation>
    <scope>NUCLEOTIDE SEQUENCE [LARGE SCALE GENOMIC DNA]</scope>
    <source>
        <strain evidence="11">DMR45628</strain>
    </source>
</reference>
<keyword evidence="2" id="KW-1003">Cell membrane</keyword>
<dbReference type="Pfam" id="PF02949">
    <property type="entry name" value="7tm_6"/>
    <property type="match status" value="2"/>
</dbReference>
<feature type="transmembrane region" description="Helical" evidence="10">
    <location>
        <begin position="414"/>
        <end position="440"/>
    </location>
</feature>
<keyword evidence="5" id="KW-0552">Olfaction</keyword>
<keyword evidence="4 10" id="KW-0812">Transmembrane</keyword>
<evidence type="ECO:0000256" key="3">
    <source>
        <dbReference type="ARBA" id="ARBA00022606"/>
    </source>
</evidence>
<organism evidence="11 12">
    <name type="scientific">Popillia japonica</name>
    <name type="common">Japanese beetle</name>
    <dbReference type="NCBI Taxonomy" id="7064"/>
    <lineage>
        <taxon>Eukaryota</taxon>
        <taxon>Metazoa</taxon>
        <taxon>Ecdysozoa</taxon>
        <taxon>Arthropoda</taxon>
        <taxon>Hexapoda</taxon>
        <taxon>Insecta</taxon>
        <taxon>Pterygota</taxon>
        <taxon>Neoptera</taxon>
        <taxon>Endopterygota</taxon>
        <taxon>Coleoptera</taxon>
        <taxon>Polyphaga</taxon>
        <taxon>Scarabaeiformia</taxon>
        <taxon>Scarabaeidae</taxon>
        <taxon>Rutelinae</taxon>
        <taxon>Popillia</taxon>
    </lineage>
</organism>
<feature type="transmembrane region" description="Helical" evidence="10">
    <location>
        <begin position="481"/>
        <end position="502"/>
    </location>
</feature>
<dbReference type="GO" id="GO:0004984">
    <property type="term" value="F:olfactory receptor activity"/>
    <property type="evidence" value="ECO:0007669"/>
    <property type="project" value="InterPro"/>
</dbReference>
<dbReference type="GO" id="GO:0005886">
    <property type="term" value="C:plasma membrane"/>
    <property type="evidence" value="ECO:0007669"/>
    <property type="project" value="UniProtKB-SubCell"/>
</dbReference>
<evidence type="ECO:0000256" key="6">
    <source>
        <dbReference type="ARBA" id="ARBA00022989"/>
    </source>
</evidence>
<dbReference type="PANTHER" id="PTHR21137:SF35">
    <property type="entry name" value="ODORANT RECEPTOR 19A-RELATED"/>
    <property type="match status" value="1"/>
</dbReference>
<gene>
    <name evidence="11" type="ORF">QE152_g33429</name>
</gene>